<proteinExistence type="predicted"/>
<evidence type="ECO:0000256" key="1">
    <source>
        <dbReference type="ARBA" id="ARBA00023015"/>
    </source>
</evidence>
<dbReference type="InterPro" id="IPR036390">
    <property type="entry name" value="WH_DNA-bd_sf"/>
</dbReference>
<dbReference type="Gene3D" id="1.10.10.10">
    <property type="entry name" value="Winged helix-like DNA-binding domain superfamily/Winged helix DNA-binding domain"/>
    <property type="match status" value="1"/>
</dbReference>
<dbReference type="EMBL" id="QRIN01000005">
    <property type="protein sequence ID" value="RHG68796.1"/>
    <property type="molecule type" value="Genomic_DNA"/>
</dbReference>
<dbReference type="SUPFAM" id="SSF46785">
    <property type="entry name" value="Winged helix' DNA-binding domain"/>
    <property type="match status" value="1"/>
</dbReference>
<keyword evidence="1" id="KW-0805">Transcription regulation</keyword>
<dbReference type="PROSITE" id="PS51118">
    <property type="entry name" value="HTH_HXLR"/>
    <property type="match status" value="1"/>
</dbReference>
<dbReference type="InterPro" id="IPR036388">
    <property type="entry name" value="WH-like_DNA-bd_sf"/>
</dbReference>
<keyword evidence="2" id="KW-0238">DNA-binding</keyword>
<evidence type="ECO:0000259" key="4">
    <source>
        <dbReference type="PROSITE" id="PS51118"/>
    </source>
</evidence>
<dbReference type="InterPro" id="IPR002577">
    <property type="entry name" value="HTH_HxlR"/>
</dbReference>
<evidence type="ECO:0000313" key="6">
    <source>
        <dbReference type="Proteomes" id="UP000286501"/>
    </source>
</evidence>
<dbReference type="CDD" id="cd00090">
    <property type="entry name" value="HTH_ARSR"/>
    <property type="match status" value="1"/>
</dbReference>
<dbReference type="PANTHER" id="PTHR33204:SF29">
    <property type="entry name" value="TRANSCRIPTIONAL REGULATOR"/>
    <property type="match status" value="1"/>
</dbReference>
<dbReference type="Pfam" id="PF01638">
    <property type="entry name" value="HxlR"/>
    <property type="match status" value="1"/>
</dbReference>
<evidence type="ECO:0000313" key="5">
    <source>
        <dbReference type="EMBL" id="RHG68796.1"/>
    </source>
</evidence>
<dbReference type="PANTHER" id="PTHR33204">
    <property type="entry name" value="TRANSCRIPTIONAL REGULATOR, MARR FAMILY"/>
    <property type="match status" value="1"/>
</dbReference>
<comment type="caution">
    <text evidence="5">The sequence shown here is derived from an EMBL/GenBank/DDBJ whole genome shotgun (WGS) entry which is preliminary data.</text>
</comment>
<evidence type="ECO:0000256" key="3">
    <source>
        <dbReference type="ARBA" id="ARBA00023163"/>
    </source>
</evidence>
<dbReference type="InterPro" id="IPR011991">
    <property type="entry name" value="ArsR-like_HTH"/>
</dbReference>
<dbReference type="GO" id="GO:0003677">
    <property type="term" value="F:DNA binding"/>
    <property type="evidence" value="ECO:0007669"/>
    <property type="project" value="UniProtKB-KW"/>
</dbReference>
<reference evidence="5 6" key="1">
    <citation type="submission" date="2018-08" db="EMBL/GenBank/DDBJ databases">
        <title>A genome reference for cultivated species of the human gut microbiota.</title>
        <authorList>
            <person name="Zou Y."/>
            <person name="Xue W."/>
            <person name="Luo G."/>
        </authorList>
    </citation>
    <scope>NUCLEOTIDE SEQUENCE [LARGE SCALE GENOMIC DNA]</scope>
    <source>
        <strain evidence="5 6">AM22-1</strain>
    </source>
</reference>
<sequence>MTDEFKFDTSQITTLDERFGKCPYATAQSLISGKWAPPILLYLSDGPIRFNELQRRMPKITHATLSVQLKSLVENGLVERTQYEDIPPHVEYSLTEIGEKFRPVLDAMQHWGMEYIEYMKEK</sequence>
<organism evidence="5 6">
    <name type="scientific">Segatella copri</name>
    <dbReference type="NCBI Taxonomy" id="165179"/>
    <lineage>
        <taxon>Bacteria</taxon>
        <taxon>Pseudomonadati</taxon>
        <taxon>Bacteroidota</taxon>
        <taxon>Bacteroidia</taxon>
        <taxon>Bacteroidales</taxon>
        <taxon>Prevotellaceae</taxon>
        <taxon>Segatella</taxon>
    </lineage>
</organism>
<dbReference type="RefSeq" id="WP_118200182.1">
    <property type="nucleotide sequence ID" value="NZ_QRIE01000020.1"/>
</dbReference>
<evidence type="ECO:0000256" key="2">
    <source>
        <dbReference type="ARBA" id="ARBA00023125"/>
    </source>
</evidence>
<dbReference type="GO" id="GO:0006355">
    <property type="term" value="P:regulation of DNA-templated transcription"/>
    <property type="evidence" value="ECO:0007669"/>
    <property type="project" value="UniProtKB-ARBA"/>
</dbReference>
<keyword evidence="3" id="KW-0804">Transcription</keyword>
<protein>
    <submittedName>
        <fullName evidence="5">Transcriptional regulator</fullName>
    </submittedName>
</protein>
<dbReference type="Proteomes" id="UP000286501">
    <property type="component" value="Unassembled WGS sequence"/>
</dbReference>
<feature type="domain" description="HTH hxlR-type" evidence="4">
    <location>
        <begin position="22"/>
        <end position="120"/>
    </location>
</feature>
<dbReference type="AlphaFoldDB" id="A0A3R6HI59"/>
<accession>A0A3R6HI59</accession>
<gene>
    <name evidence="5" type="ORF">DW250_02005</name>
</gene>
<name>A0A3R6HI59_9BACT</name>